<feature type="transmembrane region" description="Helical" evidence="8">
    <location>
        <begin position="183"/>
        <end position="202"/>
    </location>
</feature>
<keyword evidence="11" id="KW-1185">Reference proteome</keyword>
<feature type="region of interest" description="Disordered" evidence="7">
    <location>
        <begin position="30"/>
        <end position="58"/>
    </location>
</feature>
<evidence type="ECO:0000256" key="8">
    <source>
        <dbReference type="SAM" id="Phobius"/>
    </source>
</evidence>
<comment type="subcellular location">
    <subcellularLocation>
        <location evidence="1">Membrane</location>
        <topology evidence="1">Multi-pass membrane protein</topology>
    </subcellularLocation>
</comment>
<dbReference type="Gene3D" id="1.20.1540.10">
    <property type="entry name" value="Rhomboid-like"/>
    <property type="match status" value="1"/>
</dbReference>
<feature type="transmembrane region" description="Helical" evidence="8">
    <location>
        <begin position="214"/>
        <end position="234"/>
    </location>
</feature>
<dbReference type="GO" id="GO:0006508">
    <property type="term" value="P:proteolysis"/>
    <property type="evidence" value="ECO:0007669"/>
    <property type="project" value="UniProtKB-KW"/>
</dbReference>
<dbReference type="InterPro" id="IPR050925">
    <property type="entry name" value="Rhomboid_protease_S54"/>
</dbReference>
<feature type="transmembrane region" description="Helical" evidence="8">
    <location>
        <begin position="121"/>
        <end position="143"/>
    </location>
</feature>
<feature type="transmembrane region" description="Helical" evidence="8">
    <location>
        <begin position="240"/>
        <end position="262"/>
    </location>
</feature>
<evidence type="ECO:0000313" key="10">
    <source>
        <dbReference type="EMBL" id="MDY3561781.1"/>
    </source>
</evidence>
<keyword evidence="6 8" id="KW-0472">Membrane</keyword>
<evidence type="ECO:0000256" key="6">
    <source>
        <dbReference type="ARBA" id="ARBA00023136"/>
    </source>
</evidence>
<keyword evidence="5 8" id="KW-1133">Transmembrane helix</keyword>
<organism evidence="10 11">
    <name type="scientific">Gemmata algarum</name>
    <dbReference type="NCBI Taxonomy" id="2975278"/>
    <lineage>
        <taxon>Bacteria</taxon>
        <taxon>Pseudomonadati</taxon>
        <taxon>Planctomycetota</taxon>
        <taxon>Planctomycetia</taxon>
        <taxon>Gemmatales</taxon>
        <taxon>Gemmataceae</taxon>
        <taxon>Gemmata</taxon>
    </lineage>
</organism>
<gene>
    <name evidence="10" type="ORF">R5W23_003209</name>
</gene>
<dbReference type="GO" id="GO:0008233">
    <property type="term" value="F:peptidase activity"/>
    <property type="evidence" value="ECO:0007669"/>
    <property type="project" value="UniProtKB-KW"/>
</dbReference>
<dbReference type="PANTHER" id="PTHR43731:SF14">
    <property type="entry name" value="PRESENILIN-ASSOCIATED RHOMBOID-LIKE PROTEIN, MITOCHONDRIAL"/>
    <property type="match status" value="1"/>
</dbReference>
<sequence>MAQSCPHCAAPLPDTWDAFCGSCRNPLPETEAAQPTGAADVVTEPGATQPAEPHTDDPTARFWQTLTEITPRPTVTRVLVAINLVIFGLMGASGLSLNQPSPAELLKWGADFGPSTLNGEWWRALTCMFVHIGILHILMNMWVLSATGPLVERMLGNAGFLVAYLVSGLGGSLASLWLNPGVVSAGASGAVFGIYGALLGLLQRQRTSIPPAALTGLKNSGLGFLAYNVFFGLTQPNIDLAAHAGGFVTGFLCGLVLSRPFTPAGVAARPTRNFVTGFGGFVVITVGLTLLSLAPPKIVLIDRELERCEELDKRARHFIRTGHERLSRGDLDGKAFAETIERSLLPEWREARTRLAALRGTSSHDDAHLTLVLDYMQLCEEEWTLYAEAVRTGDDRKAQEAANKHKLADALVDKIRTR</sequence>
<comment type="similarity">
    <text evidence="2">Belongs to the peptidase S54 family.</text>
</comment>
<evidence type="ECO:0000256" key="2">
    <source>
        <dbReference type="ARBA" id="ARBA00009045"/>
    </source>
</evidence>
<protein>
    <submittedName>
        <fullName evidence="10">Rhomboid family intramembrane serine protease</fullName>
    </submittedName>
</protein>
<keyword evidence="4" id="KW-0378">Hydrolase</keyword>
<dbReference type="SUPFAM" id="SSF144091">
    <property type="entry name" value="Rhomboid-like"/>
    <property type="match status" value="1"/>
</dbReference>
<name>A0ABU5F301_9BACT</name>
<evidence type="ECO:0000313" key="11">
    <source>
        <dbReference type="Proteomes" id="UP001272242"/>
    </source>
</evidence>
<keyword evidence="3 8" id="KW-0812">Transmembrane</keyword>
<proteinExistence type="inferred from homology"/>
<dbReference type="InterPro" id="IPR022764">
    <property type="entry name" value="Peptidase_S54_rhomboid_dom"/>
</dbReference>
<dbReference type="PANTHER" id="PTHR43731">
    <property type="entry name" value="RHOMBOID PROTEASE"/>
    <property type="match status" value="1"/>
</dbReference>
<evidence type="ECO:0000256" key="5">
    <source>
        <dbReference type="ARBA" id="ARBA00022989"/>
    </source>
</evidence>
<dbReference type="EMBL" id="JAXBLV010000200">
    <property type="protein sequence ID" value="MDY3561781.1"/>
    <property type="molecule type" value="Genomic_DNA"/>
</dbReference>
<feature type="transmembrane region" description="Helical" evidence="8">
    <location>
        <begin position="155"/>
        <end position="177"/>
    </location>
</feature>
<evidence type="ECO:0000256" key="4">
    <source>
        <dbReference type="ARBA" id="ARBA00022801"/>
    </source>
</evidence>
<comment type="caution">
    <text evidence="10">The sequence shown here is derived from an EMBL/GenBank/DDBJ whole genome shotgun (WGS) entry which is preliminary data.</text>
</comment>
<dbReference type="Pfam" id="PF01694">
    <property type="entry name" value="Rhomboid"/>
    <property type="match status" value="1"/>
</dbReference>
<evidence type="ECO:0000259" key="9">
    <source>
        <dbReference type="Pfam" id="PF01694"/>
    </source>
</evidence>
<feature type="transmembrane region" description="Helical" evidence="8">
    <location>
        <begin position="78"/>
        <end position="97"/>
    </location>
</feature>
<dbReference type="InterPro" id="IPR035952">
    <property type="entry name" value="Rhomboid-like_sf"/>
</dbReference>
<evidence type="ECO:0000256" key="7">
    <source>
        <dbReference type="SAM" id="MobiDB-lite"/>
    </source>
</evidence>
<reference evidence="11" key="1">
    <citation type="journal article" date="2023" name="Mar. Drugs">
        <title>Gemmata algarum, a Novel Planctomycete Isolated from an Algal Mat, Displays Antimicrobial Activity.</title>
        <authorList>
            <person name="Kumar G."/>
            <person name="Kallscheuer N."/>
            <person name="Kashif M."/>
            <person name="Ahamad S."/>
            <person name="Jagadeeshwari U."/>
            <person name="Pannikurungottu S."/>
            <person name="Haufschild T."/>
            <person name="Kabuu M."/>
            <person name="Sasikala C."/>
            <person name="Jogler C."/>
            <person name="Ramana C."/>
        </authorList>
    </citation>
    <scope>NUCLEOTIDE SEQUENCE [LARGE SCALE GENOMIC DNA]</scope>
    <source>
        <strain evidence="11">JC673</strain>
    </source>
</reference>
<feature type="domain" description="Peptidase S54 rhomboid" evidence="9">
    <location>
        <begin position="119"/>
        <end position="259"/>
    </location>
</feature>
<accession>A0ABU5F301</accession>
<dbReference type="RefSeq" id="WP_320688130.1">
    <property type="nucleotide sequence ID" value="NZ_JAXBLV010000200.1"/>
</dbReference>
<feature type="transmembrane region" description="Helical" evidence="8">
    <location>
        <begin position="274"/>
        <end position="294"/>
    </location>
</feature>
<evidence type="ECO:0000256" key="1">
    <source>
        <dbReference type="ARBA" id="ARBA00004141"/>
    </source>
</evidence>
<evidence type="ECO:0000256" key="3">
    <source>
        <dbReference type="ARBA" id="ARBA00022692"/>
    </source>
</evidence>
<dbReference type="Proteomes" id="UP001272242">
    <property type="component" value="Unassembled WGS sequence"/>
</dbReference>
<keyword evidence="10" id="KW-0645">Protease</keyword>